<reference evidence="1" key="1">
    <citation type="submission" date="2022-10" db="EMBL/GenBank/DDBJ databases">
        <title>Completed Genome Sequence of two octocoral isolated bacterium, Endozoicomonas euniceicola EF212T and Endozoicomonas gorgoniicola PS125T.</title>
        <authorList>
            <person name="Chiou Y.-J."/>
            <person name="Chen Y.-H."/>
        </authorList>
    </citation>
    <scope>NUCLEOTIDE SEQUENCE</scope>
    <source>
        <strain evidence="1">EF212</strain>
    </source>
</reference>
<gene>
    <name evidence="1" type="ORF">NX720_18325</name>
</gene>
<evidence type="ECO:0000313" key="1">
    <source>
        <dbReference type="EMBL" id="UYM14828.1"/>
    </source>
</evidence>
<organism evidence="1 2">
    <name type="scientific">Endozoicomonas euniceicola</name>
    <dbReference type="NCBI Taxonomy" id="1234143"/>
    <lineage>
        <taxon>Bacteria</taxon>
        <taxon>Pseudomonadati</taxon>
        <taxon>Pseudomonadota</taxon>
        <taxon>Gammaproteobacteria</taxon>
        <taxon>Oceanospirillales</taxon>
        <taxon>Endozoicomonadaceae</taxon>
        <taxon>Endozoicomonas</taxon>
    </lineage>
</organism>
<evidence type="ECO:0000313" key="2">
    <source>
        <dbReference type="Proteomes" id="UP001163255"/>
    </source>
</evidence>
<protein>
    <recommendedName>
        <fullName evidence="3">Transposase</fullName>
    </recommendedName>
</protein>
<keyword evidence="2" id="KW-1185">Reference proteome</keyword>
<name>A0ABY6GPZ2_9GAMM</name>
<proteinExistence type="predicted"/>
<dbReference type="EMBL" id="CP103300">
    <property type="protein sequence ID" value="UYM14828.1"/>
    <property type="molecule type" value="Genomic_DNA"/>
</dbReference>
<dbReference type="Proteomes" id="UP001163255">
    <property type="component" value="Chromosome"/>
</dbReference>
<evidence type="ECO:0008006" key="3">
    <source>
        <dbReference type="Google" id="ProtNLM"/>
    </source>
</evidence>
<sequence>MRSVWLNFEVTLIIYDRTFSQTMALLLESYIALSEPVEPSSRANRPFRRKLPENTVQLISPLL</sequence>
<dbReference type="RefSeq" id="WP_262596519.1">
    <property type="nucleotide sequence ID" value="NZ_CP103300.1"/>
</dbReference>
<accession>A0ABY6GPZ2</accession>